<gene>
    <name evidence="1" type="ORF">LJ739_16010</name>
</gene>
<name>A0ABS8GB77_9ALTE</name>
<proteinExistence type="predicted"/>
<accession>A0ABS8GB77</accession>
<organism evidence="1 2">
    <name type="scientific">Fluctibacter halophilus</name>
    <dbReference type="NCBI Taxonomy" id="226011"/>
    <lineage>
        <taxon>Bacteria</taxon>
        <taxon>Pseudomonadati</taxon>
        <taxon>Pseudomonadota</taxon>
        <taxon>Gammaproteobacteria</taxon>
        <taxon>Alteromonadales</taxon>
        <taxon>Alteromonadaceae</taxon>
        <taxon>Fluctibacter</taxon>
    </lineage>
</organism>
<dbReference type="Proteomes" id="UP001520878">
    <property type="component" value="Unassembled WGS sequence"/>
</dbReference>
<dbReference type="InterPro" id="IPR046674">
    <property type="entry name" value="DUF6544"/>
</dbReference>
<dbReference type="EMBL" id="JAJEWP010000006">
    <property type="protein sequence ID" value="MCC2617758.1"/>
    <property type="molecule type" value="Genomic_DNA"/>
</dbReference>
<sequence>MVGLIGVVVVGAVLLCLLRLRDRHDDSRAWARLASLQPKLPARFNPAMLATQAEPVQRFFNYMIGPDAPLYTVAEIHMQGQFSLGSKANPDYKAMRAKQLLAAPAGFIWQLVLPTGLRVSGSDTERWTRFRLLELLPVARLGGDPDHTLSAYGRYIAEAIIWSPAAVLPGADVIWEAINDHQIRVTVSHEGLRQTVNIDIAADGAPQTITFLRWSNANAQKIFTWQPFGAYLSDFREVCGYRLPHYVEAGNLFGTEQYFPFYKAQVTSIAFPTRSS</sequence>
<evidence type="ECO:0000313" key="2">
    <source>
        <dbReference type="Proteomes" id="UP001520878"/>
    </source>
</evidence>
<dbReference type="Pfam" id="PF20181">
    <property type="entry name" value="DUF6544"/>
    <property type="match status" value="1"/>
</dbReference>
<keyword evidence="2" id="KW-1185">Reference proteome</keyword>
<evidence type="ECO:0000313" key="1">
    <source>
        <dbReference type="EMBL" id="MCC2617758.1"/>
    </source>
</evidence>
<comment type="caution">
    <text evidence="1">The sequence shown here is derived from an EMBL/GenBank/DDBJ whole genome shotgun (WGS) entry which is preliminary data.</text>
</comment>
<dbReference type="RefSeq" id="WP_229162122.1">
    <property type="nucleotide sequence ID" value="NZ_JAJEWP010000006.1"/>
</dbReference>
<protein>
    <submittedName>
        <fullName evidence="1">Uncharacterized protein</fullName>
    </submittedName>
</protein>
<reference evidence="1 2" key="1">
    <citation type="submission" date="2021-10" db="EMBL/GenBank/DDBJ databases">
        <title>Draft genome of Aestuariibacter halophilus JC2043.</title>
        <authorList>
            <person name="Emsley S.A."/>
            <person name="Pfannmuller K.M."/>
            <person name="Ushijima B."/>
            <person name="Saw J.H."/>
            <person name="Videau P."/>
        </authorList>
    </citation>
    <scope>NUCLEOTIDE SEQUENCE [LARGE SCALE GENOMIC DNA]</scope>
    <source>
        <strain evidence="1 2">JC2043</strain>
    </source>
</reference>